<feature type="signal peptide" evidence="1">
    <location>
        <begin position="1"/>
        <end position="21"/>
    </location>
</feature>
<dbReference type="Pfam" id="PF00578">
    <property type="entry name" value="AhpC-TSA"/>
    <property type="match status" value="1"/>
</dbReference>
<protein>
    <submittedName>
        <fullName evidence="3">AhpC/TSA family protein</fullName>
    </submittedName>
</protein>
<accession>A0A1N6HW38</accession>
<evidence type="ECO:0000313" key="3">
    <source>
        <dbReference type="EMBL" id="SIO23976.1"/>
    </source>
</evidence>
<evidence type="ECO:0000259" key="2">
    <source>
        <dbReference type="PROSITE" id="PS51352"/>
    </source>
</evidence>
<keyword evidence="4" id="KW-1185">Reference proteome</keyword>
<dbReference type="SUPFAM" id="SSF52833">
    <property type="entry name" value="Thioredoxin-like"/>
    <property type="match status" value="1"/>
</dbReference>
<dbReference type="PANTHER" id="PTHR42852:SF13">
    <property type="entry name" value="PROTEIN DIPZ"/>
    <property type="match status" value="1"/>
</dbReference>
<gene>
    <name evidence="3" type="ORF">SAMN05444394_4060</name>
</gene>
<dbReference type="Gene3D" id="3.40.30.10">
    <property type="entry name" value="Glutaredoxin"/>
    <property type="match status" value="1"/>
</dbReference>
<dbReference type="InterPro" id="IPR050553">
    <property type="entry name" value="Thioredoxin_ResA/DsbE_sf"/>
</dbReference>
<dbReference type="OrthoDB" id="1099669at2"/>
<dbReference type="PANTHER" id="PTHR42852">
    <property type="entry name" value="THIOL:DISULFIDE INTERCHANGE PROTEIN DSBE"/>
    <property type="match status" value="1"/>
</dbReference>
<dbReference type="InterPro" id="IPR000866">
    <property type="entry name" value="AhpC/TSA"/>
</dbReference>
<dbReference type="STRING" id="226505.SAMN05444394_4060"/>
<feature type="domain" description="Thioredoxin" evidence="2">
    <location>
        <begin position="235"/>
        <end position="372"/>
    </location>
</feature>
<feature type="chain" id="PRO_5013269465" evidence="1">
    <location>
        <begin position="22"/>
        <end position="372"/>
    </location>
</feature>
<proteinExistence type="predicted"/>
<dbReference type="AlphaFoldDB" id="A0A1N6HW38"/>
<evidence type="ECO:0000256" key="1">
    <source>
        <dbReference type="SAM" id="SignalP"/>
    </source>
</evidence>
<dbReference type="RefSeq" id="WP_074226828.1">
    <property type="nucleotide sequence ID" value="NZ_FSRC01000004.1"/>
</dbReference>
<dbReference type="GO" id="GO:0016491">
    <property type="term" value="F:oxidoreductase activity"/>
    <property type="evidence" value="ECO:0007669"/>
    <property type="project" value="InterPro"/>
</dbReference>
<dbReference type="GO" id="GO:0016209">
    <property type="term" value="F:antioxidant activity"/>
    <property type="evidence" value="ECO:0007669"/>
    <property type="project" value="InterPro"/>
</dbReference>
<dbReference type="InterPro" id="IPR036249">
    <property type="entry name" value="Thioredoxin-like_sf"/>
</dbReference>
<dbReference type="Proteomes" id="UP000185221">
    <property type="component" value="Unassembled WGS sequence"/>
</dbReference>
<evidence type="ECO:0000313" key="4">
    <source>
        <dbReference type="Proteomes" id="UP000185221"/>
    </source>
</evidence>
<dbReference type="PROSITE" id="PS51352">
    <property type="entry name" value="THIOREDOXIN_2"/>
    <property type="match status" value="1"/>
</dbReference>
<dbReference type="InterPro" id="IPR013766">
    <property type="entry name" value="Thioredoxin_domain"/>
</dbReference>
<reference evidence="4" key="1">
    <citation type="submission" date="2016-11" db="EMBL/GenBank/DDBJ databases">
        <authorList>
            <person name="Varghese N."/>
            <person name="Submissions S."/>
        </authorList>
    </citation>
    <scope>NUCLEOTIDE SEQUENCE [LARGE SCALE GENOMIC DNA]</scope>
    <source>
        <strain evidence="4">DSM 15292</strain>
    </source>
</reference>
<dbReference type="CDD" id="cd02966">
    <property type="entry name" value="TlpA_like_family"/>
    <property type="match status" value="1"/>
</dbReference>
<name>A0A1N6HW38_9BACT</name>
<dbReference type="EMBL" id="FSRC01000004">
    <property type="protein sequence ID" value="SIO23976.1"/>
    <property type="molecule type" value="Genomic_DNA"/>
</dbReference>
<dbReference type="PROSITE" id="PS51257">
    <property type="entry name" value="PROKAR_LIPOPROTEIN"/>
    <property type="match status" value="1"/>
</dbReference>
<sequence length="372" mass="42407">MKAIILSIFNILLFSSCQSQSPTKVFQDTKAKFFNQNKVSFNQITYSPNPAGKIDTFTYIFEFLKNPSSLIGYNTIIDGPYFDYYIKGEEYKSVNHFKKVVELYSDQKPAYAKAVFESSDTYQRSPMFLLQDIDWQFVKDTLINSQVYNNYVNVINDKVIDGNTVYTEQHLFINPQSKLIERWERRNYFKGKLSQRVVSVYNNYIFSDDNSPLSFSLPTSYPSVLFSQKTTIPPLEKGEKAPEFDMKDLQGNSVSLADFKGNKVLLKFSSVGCGNSHEALLYMNQENFQLPENIKPIYLSMWDKKADVIDYFSKVTAGMPVLSNSEDIAKAYKISSTPTFVLINEDGVIENVVIGNHTAFLNGLIQNDGSAK</sequence>
<organism evidence="3 4">
    <name type="scientific">Algoriphagus halophilus</name>
    <dbReference type="NCBI Taxonomy" id="226505"/>
    <lineage>
        <taxon>Bacteria</taxon>
        <taxon>Pseudomonadati</taxon>
        <taxon>Bacteroidota</taxon>
        <taxon>Cytophagia</taxon>
        <taxon>Cytophagales</taxon>
        <taxon>Cyclobacteriaceae</taxon>
        <taxon>Algoriphagus</taxon>
    </lineage>
</organism>
<keyword evidence="1" id="KW-0732">Signal</keyword>